<name>A0A8J3AUT7_9BACI</name>
<accession>A0A8J3AUT7</accession>
<evidence type="ECO:0008006" key="3">
    <source>
        <dbReference type="Google" id="ProtNLM"/>
    </source>
</evidence>
<evidence type="ECO:0000313" key="2">
    <source>
        <dbReference type="Proteomes" id="UP000626244"/>
    </source>
</evidence>
<comment type="caution">
    <text evidence="1">The sequence shown here is derived from an EMBL/GenBank/DDBJ whole genome shotgun (WGS) entry which is preliminary data.</text>
</comment>
<dbReference type="AlphaFoldDB" id="A0A8J3AUT7"/>
<gene>
    <name evidence="1" type="ORF">GCM10007380_33440</name>
</gene>
<dbReference type="RefSeq" id="WP_088001143.1">
    <property type="nucleotide sequence ID" value="NZ_BMHB01000002.1"/>
</dbReference>
<dbReference type="EMBL" id="BMHB01000002">
    <property type="protein sequence ID" value="GGI16533.1"/>
    <property type="molecule type" value="Genomic_DNA"/>
</dbReference>
<dbReference type="Proteomes" id="UP000626244">
    <property type="component" value="Unassembled WGS sequence"/>
</dbReference>
<protein>
    <recommendedName>
        <fullName evidence="3">Flagellar operon protein</fullName>
    </recommendedName>
</protein>
<proteinExistence type="predicted"/>
<organism evidence="1 2">
    <name type="scientific">Gottfriedia solisilvae</name>
    <dbReference type="NCBI Taxonomy" id="1516104"/>
    <lineage>
        <taxon>Bacteria</taxon>
        <taxon>Bacillati</taxon>
        <taxon>Bacillota</taxon>
        <taxon>Bacilli</taxon>
        <taxon>Bacillales</taxon>
        <taxon>Bacillaceae</taxon>
        <taxon>Gottfriedia</taxon>
    </lineage>
</organism>
<dbReference type="InterPro" id="IPR022258">
    <property type="entry name" value="Flagellar_operon_YvyF"/>
</dbReference>
<dbReference type="OrthoDB" id="1739831at2"/>
<evidence type="ECO:0000313" key="1">
    <source>
        <dbReference type="EMBL" id="GGI16533.1"/>
    </source>
</evidence>
<reference evidence="2" key="1">
    <citation type="journal article" date="2019" name="Int. J. Syst. Evol. Microbiol.">
        <title>The Global Catalogue of Microorganisms (GCM) 10K type strain sequencing project: providing services to taxonomists for standard genome sequencing and annotation.</title>
        <authorList>
            <consortium name="The Broad Institute Genomics Platform"/>
            <consortium name="The Broad Institute Genome Sequencing Center for Infectious Disease"/>
            <person name="Wu L."/>
            <person name="Ma J."/>
        </authorList>
    </citation>
    <scope>NUCLEOTIDE SEQUENCE [LARGE SCALE GENOMIC DNA]</scope>
    <source>
        <strain evidence="2">CGMCC 1.14993</strain>
    </source>
</reference>
<dbReference type="NCBIfam" id="TIGR03826">
    <property type="entry name" value="YvyF"/>
    <property type="match status" value="1"/>
</dbReference>
<sequence>MGEIRNCPTCNSLFVKTNLRDVCENCYKAEQKQFDTVYSFIRKSENRKATIDEIVTATEVVEELIIKWIRNGKLRVTGLPNLGYPCDKCGTLIQKGSICTDCSTGLKKDLYKVEEERRRIEELRKRDRATYFFDDKK</sequence>
<keyword evidence="2" id="KW-1185">Reference proteome</keyword>